<comment type="caution">
    <text evidence="2">The sequence shown here is derived from an EMBL/GenBank/DDBJ whole genome shotgun (WGS) entry which is preliminary data.</text>
</comment>
<dbReference type="AlphaFoldDB" id="A0A366LW33"/>
<dbReference type="InterPro" id="IPR016181">
    <property type="entry name" value="Acyl_CoA_acyltransferase"/>
</dbReference>
<dbReference type="SUPFAM" id="SSF55729">
    <property type="entry name" value="Acyl-CoA N-acyltransferases (Nat)"/>
    <property type="match status" value="1"/>
</dbReference>
<keyword evidence="3" id="KW-1185">Reference proteome</keyword>
<reference evidence="2 3" key="1">
    <citation type="submission" date="2018-06" db="EMBL/GenBank/DDBJ databases">
        <title>Sphaerisporangium craniellae sp. nov., isolated from a marine sponge in the South China Sea.</title>
        <authorList>
            <person name="Li L."/>
        </authorList>
    </citation>
    <scope>NUCLEOTIDE SEQUENCE [LARGE SCALE GENOMIC DNA]</scope>
    <source>
        <strain evidence="2 3">LHW63015</strain>
    </source>
</reference>
<protein>
    <submittedName>
        <fullName evidence="2">GNAT family N-acetyltransferase</fullName>
    </submittedName>
</protein>
<evidence type="ECO:0000259" key="1">
    <source>
        <dbReference type="PROSITE" id="PS51186"/>
    </source>
</evidence>
<feature type="domain" description="N-acetyltransferase" evidence="1">
    <location>
        <begin position="1"/>
        <end position="173"/>
    </location>
</feature>
<organism evidence="2 3">
    <name type="scientific">Spongiactinospora rosea</name>
    <dbReference type="NCBI Taxonomy" id="2248750"/>
    <lineage>
        <taxon>Bacteria</taxon>
        <taxon>Bacillati</taxon>
        <taxon>Actinomycetota</taxon>
        <taxon>Actinomycetes</taxon>
        <taxon>Streptosporangiales</taxon>
        <taxon>Streptosporangiaceae</taxon>
        <taxon>Spongiactinospora</taxon>
    </lineage>
</organism>
<dbReference type="CDD" id="cd04301">
    <property type="entry name" value="NAT_SF"/>
    <property type="match status" value="1"/>
</dbReference>
<dbReference type="PROSITE" id="PS51186">
    <property type="entry name" value="GNAT"/>
    <property type="match status" value="1"/>
</dbReference>
<proteinExistence type="predicted"/>
<sequence length="173" mass="19267">MNGVAAGQAEDDFRSVYAEAFAEPPYNETASDIKAAFHRFRSQIRKSTFSGVLARTDEGEPVGIAYGYLLGADTRWWDDVTPAAPEGMRHEDGHRTFGLMELAVRPQWRRRGVARLLHDALLDGTSAERVILNVHPAALPATAAYRAWGYRRVGATRPWAGADRQDVMLLELR</sequence>
<dbReference type="GO" id="GO:0016747">
    <property type="term" value="F:acyltransferase activity, transferring groups other than amino-acyl groups"/>
    <property type="evidence" value="ECO:0007669"/>
    <property type="project" value="InterPro"/>
</dbReference>
<dbReference type="EMBL" id="QMEY01000010">
    <property type="protein sequence ID" value="RBQ17763.1"/>
    <property type="molecule type" value="Genomic_DNA"/>
</dbReference>
<dbReference type="Gene3D" id="3.40.630.30">
    <property type="match status" value="1"/>
</dbReference>
<name>A0A366LW33_9ACTN</name>
<dbReference type="Proteomes" id="UP000253303">
    <property type="component" value="Unassembled WGS sequence"/>
</dbReference>
<dbReference type="InterPro" id="IPR000182">
    <property type="entry name" value="GNAT_dom"/>
</dbReference>
<gene>
    <name evidence="2" type="ORF">DP939_23140</name>
</gene>
<evidence type="ECO:0000313" key="2">
    <source>
        <dbReference type="EMBL" id="RBQ17763.1"/>
    </source>
</evidence>
<dbReference type="OrthoDB" id="4536199at2"/>
<keyword evidence="2" id="KW-0808">Transferase</keyword>
<accession>A0A366LW33</accession>
<dbReference type="Pfam" id="PF00583">
    <property type="entry name" value="Acetyltransf_1"/>
    <property type="match status" value="1"/>
</dbReference>
<evidence type="ECO:0000313" key="3">
    <source>
        <dbReference type="Proteomes" id="UP000253303"/>
    </source>
</evidence>